<proteinExistence type="predicted"/>
<feature type="compositionally biased region" description="Basic and acidic residues" evidence="1">
    <location>
        <begin position="1"/>
        <end position="11"/>
    </location>
</feature>
<accession>A0ABU7K9H1</accession>
<evidence type="ECO:0000313" key="3">
    <source>
        <dbReference type="Proteomes" id="UP001356095"/>
    </source>
</evidence>
<evidence type="ECO:0000256" key="1">
    <source>
        <dbReference type="SAM" id="MobiDB-lite"/>
    </source>
</evidence>
<gene>
    <name evidence="2" type="ORF">Q8791_16810</name>
</gene>
<dbReference type="EMBL" id="JAUZMY010000016">
    <property type="protein sequence ID" value="MEE2038884.1"/>
    <property type="molecule type" value="Genomic_DNA"/>
</dbReference>
<dbReference type="RefSeq" id="WP_330092660.1">
    <property type="nucleotide sequence ID" value="NZ_JAUZMY010000016.1"/>
</dbReference>
<feature type="region of interest" description="Disordered" evidence="1">
    <location>
        <begin position="1"/>
        <end position="51"/>
    </location>
</feature>
<organism evidence="2 3">
    <name type="scientific">Nocardiopsis codii</name>
    <dbReference type="NCBI Taxonomy" id="3065942"/>
    <lineage>
        <taxon>Bacteria</taxon>
        <taxon>Bacillati</taxon>
        <taxon>Actinomycetota</taxon>
        <taxon>Actinomycetes</taxon>
        <taxon>Streptosporangiales</taxon>
        <taxon>Nocardiopsidaceae</taxon>
        <taxon>Nocardiopsis</taxon>
    </lineage>
</organism>
<evidence type="ECO:0000313" key="2">
    <source>
        <dbReference type="EMBL" id="MEE2038884.1"/>
    </source>
</evidence>
<reference evidence="2 3" key="1">
    <citation type="submission" date="2023-08" db="EMBL/GenBank/DDBJ databases">
        <authorList>
            <person name="Girao M."/>
            <person name="Carvalho M.F."/>
        </authorList>
    </citation>
    <scope>NUCLEOTIDE SEQUENCE [LARGE SCALE GENOMIC DNA]</scope>
    <source>
        <strain evidence="2 3">CT-R113</strain>
    </source>
</reference>
<sequence>MPGPDDRRAEFLDDLDILPDTTGDERGVGWGEDSEEDSTARLIADRPPHWG</sequence>
<comment type="caution">
    <text evidence="2">The sequence shown here is derived from an EMBL/GenBank/DDBJ whole genome shotgun (WGS) entry which is preliminary data.</text>
</comment>
<protein>
    <submittedName>
        <fullName evidence="2">Uncharacterized protein</fullName>
    </submittedName>
</protein>
<dbReference type="Proteomes" id="UP001356095">
    <property type="component" value="Unassembled WGS sequence"/>
</dbReference>
<name>A0ABU7K9H1_9ACTN</name>
<keyword evidence="3" id="KW-1185">Reference proteome</keyword>